<feature type="compositionally biased region" description="Polar residues" evidence="1">
    <location>
        <begin position="243"/>
        <end position="255"/>
    </location>
</feature>
<dbReference type="EMBL" id="KN840469">
    <property type="protein sequence ID" value="KIP09170.1"/>
    <property type="molecule type" value="Genomic_DNA"/>
</dbReference>
<dbReference type="AlphaFoldDB" id="A0A0C3SCW2"/>
<reference evidence="2 3" key="1">
    <citation type="journal article" date="2014" name="PLoS Genet.">
        <title>Analysis of the Phlebiopsis gigantea genome, transcriptome and secretome provides insight into its pioneer colonization strategies of wood.</title>
        <authorList>
            <person name="Hori C."/>
            <person name="Ishida T."/>
            <person name="Igarashi K."/>
            <person name="Samejima M."/>
            <person name="Suzuki H."/>
            <person name="Master E."/>
            <person name="Ferreira P."/>
            <person name="Ruiz-Duenas F.J."/>
            <person name="Held B."/>
            <person name="Canessa P."/>
            <person name="Larrondo L.F."/>
            <person name="Schmoll M."/>
            <person name="Druzhinina I.S."/>
            <person name="Kubicek C.P."/>
            <person name="Gaskell J.A."/>
            <person name="Kersten P."/>
            <person name="St John F."/>
            <person name="Glasner J."/>
            <person name="Sabat G."/>
            <person name="Splinter BonDurant S."/>
            <person name="Syed K."/>
            <person name="Yadav J."/>
            <person name="Mgbeahuruike A.C."/>
            <person name="Kovalchuk A."/>
            <person name="Asiegbu F.O."/>
            <person name="Lackner G."/>
            <person name="Hoffmeister D."/>
            <person name="Rencoret J."/>
            <person name="Gutierrez A."/>
            <person name="Sun H."/>
            <person name="Lindquist E."/>
            <person name="Barry K."/>
            <person name="Riley R."/>
            <person name="Grigoriev I.V."/>
            <person name="Henrissat B."/>
            <person name="Kues U."/>
            <person name="Berka R.M."/>
            <person name="Martinez A.T."/>
            <person name="Covert S.F."/>
            <person name="Blanchette R.A."/>
            <person name="Cullen D."/>
        </authorList>
    </citation>
    <scope>NUCLEOTIDE SEQUENCE [LARGE SCALE GENOMIC DNA]</scope>
    <source>
        <strain evidence="2 3">11061_1 CR5-6</strain>
    </source>
</reference>
<sequence>MEGLLVQHAEYPETIYSRNTRSELIVKFAQDVDITPLLGSHHWPRFHRRLGAKQVISYIFEYKYVANGDPENHNWAINELDACDPPHWEGYVPFKQPYPAPEWANVREPMLACKDLALPIPVPDEEPFPPPEEAQPKPKPDSRLPERLDIDESSVYSFVNAMQERRPKTEENADSLHPQSRDVTAAAQRASQSSNPPIPGRSVDPRQKSSTVPSRLGDKADPYEEEIAAAQLLKAEPEHDNTLLLQGTNVKNESQGPGPDLLAAFDDLQRSRGETARSSSSVKSEARDDGPSVELEAAMRDYTRSRQQSTTSVKPEPSDGAHSVAISSRRSIGHSSRERSTSQNLSSNAANLPPRPLASEPSYNRHSGNPRPGMPDPRRRDMPVKRERESEWDTDAKRQRRDSYSSRR</sequence>
<organism evidence="2 3">
    <name type="scientific">Phlebiopsis gigantea (strain 11061_1 CR5-6)</name>
    <name type="common">White-rot fungus</name>
    <name type="synonym">Peniophora gigantea</name>
    <dbReference type="NCBI Taxonomy" id="745531"/>
    <lineage>
        <taxon>Eukaryota</taxon>
        <taxon>Fungi</taxon>
        <taxon>Dikarya</taxon>
        <taxon>Basidiomycota</taxon>
        <taxon>Agaricomycotina</taxon>
        <taxon>Agaricomycetes</taxon>
        <taxon>Polyporales</taxon>
        <taxon>Phanerochaetaceae</taxon>
        <taxon>Phlebiopsis</taxon>
    </lineage>
</organism>
<feature type="compositionally biased region" description="Basic and acidic residues" evidence="1">
    <location>
        <begin position="376"/>
        <end position="408"/>
    </location>
</feature>
<keyword evidence="3" id="KW-1185">Reference proteome</keyword>
<dbReference type="Proteomes" id="UP000053257">
    <property type="component" value="Unassembled WGS sequence"/>
</dbReference>
<name>A0A0C3SCW2_PHLG1</name>
<feature type="compositionally biased region" description="Polar residues" evidence="1">
    <location>
        <begin position="341"/>
        <end position="350"/>
    </location>
</feature>
<dbReference type="HOGENOM" id="CLU_674573_0_0_1"/>
<accession>A0A0C3SCW2</accession>
<evidence type="ECO:0000313" key="3">
    <source>
        <dbReference type="Proteomes" id="UP000053257"/>
    </source>
</evidence>
<dbReference type="OrthoDB" id="2996389at2759"/>
<evidence type="ECO:0000313" key="2">
    <source>
        <dbReference type="EMBL" id="KIP09170.1"/>
    </source>
</evidence>
<evidence type="ECO:0000256" key="1">
    <source>
        <dbReference type="SAM" id="MobiDB-lite"/>
    </source>
</evidence>
<gene>
    <name evidence="2" type="ORF">PHLGIDRAFT_342547</name>
</gene>
<feature type="region of interest" description="Disordered" evidence="1">
    <location>
        <begin position="163"/>
        <end position="408"/>
    </location>
</feature>
<feature type="region of interest" description="Disordered" evidence="1">
    <location>
        <begin position="121"/>
        <end position="150"/>
    </location>
</feature>
<feature type="compositionally biased region" description="Basic and acidic residues" evidence="1">
    <location>
        <begin position="134"/>
        <end position="150"/>
    </location>
</feature>
<proteinExistence type="predicted"/>
<protein>
    <submittedName>
        <fullName evidence="2">Uncharacterized protein</fullName>
    </submittedName>
</protein>